<dbReference type="EMBL" id="LSSL01000425">
    <property type="protein sequence ID" value="OLY84638.1"/>
    <property type="molecule type" value="Genomic_DNA"/>
</dbReference>
<organism evidence="2 3">
    <name type="scientific">Smittium mucronatum</name>
    <dbReference type="NCBI Taxonomy" id="133383"/>
    <lineage>
        <taxon>Eukaryota</taxon>
        <taxon>Fungi</taxon>
        <taxon>Fungi incertae sedis</taxon>
        <taxon>Zoopagomycota</taxon>
        <taxon>Kickxellomycotina</taxon>
        <taxon>Harpellomycetes</taxon>
        <taxon>Harpellales</taxon>
        <taxon>Legeriomycetaceae</taxon>
        <taxon>Smittium</taxon>
    </lineage>
</organism>
<evidence type="ECO:0000313" key="2">
    <source>
        <dbReference type="EMBL" id="OLY84638.1"/>
    </source>
</evidence>
<comment type="caution">
    <text evidence="2">The sequence shown here is derived from an EMBL/GenBank/DDBJ whole genome shotgun (WGS) entry which is preliminary data.</text>
</comment>
<gene>
    <name evidence="2" type="ORF">AYI68_g1190</name>
</gene>
<accession>A0A1R0H6C0</accession>
<dbReference type="OrthoDB" id="125997at2759"/>
<keyword evidence="3" id="KW-1185">Reference proteome</keyword>
<evidence type="ECO:0000259" key="1">
    <source>
        <dbReference type="Pfam" id="PF10551"/>
    </source>
</evidence>
<dbReference type="InterPro" id="IPR018289">
    <property type="entry name" value="MULE_transposase_dom"/>
</dbReference>
<proteinExistence type="predicted"/>
<feature type="domain" description="MULE transposase" evidence="1">
    <location>
        <begin position="8"/>
        <end position="88"/>
    </location>
</feature>
<name>A0A1R0H6C0_9FUNG</name>
<sequence>MLSEAENMHLDSTFKLIDGNYPTIISGISDNKLSFCPVSIELVSSDNEDSYSWILSTLEIELKKIVLIWNIGTIIADSAQQILNAVENFQYRTKSLFLAPNIQKYFEKSKMNQSSVHK</sequence>
<evidence type="ECO:0000313" key="3">
    <source>
        <dbReference type="Proteomes" id="UP000187455"/>
    </source>
</evidence>
<dbReference type="Proteomes" id="UP000187455">
    <property type="component" value="Unassembled WGS sequence"/>
</dbReference>
<dbReference type="AlphaFoldDB" id="A0A1R0H6C0"/>
<reference evidence="2 3" key="1">
    <citation type="journal article" date="2016" name="Mol. Biol. Evol.">
        <title>Genome-Wide Survey of Gut Fungi (Harpellales) Reveals the First Horizontally Transferred Ubiquitin Gene from a Mosquito Host.</title>
        <authorList>
            <person name="Wang Y."/>
            <person name="White M.M."/>
            <person name="Kvist S."/>
            <person name="Moncalvo J.M."/>
        </authorList>
    </citation>
    <scope>NUCLEOTIDE SEQUENCE [LARGE SCALE GENOMIC DNA]</scope>
    <source>
        <strain evidence="2 3">ALG-7-W6</strain>
    </source>
</reference>
<dbReference type="Pfam" id="PF10551">
    <property type="entry name" value="MULE"/>
    <property type="match status" value="1"/>
</dbReference>
<protein>
    <recommendedName>
        <fullName evidence="1">MULE transposase domain-containing protein</fullName>
    </recommendedName>
</protein>